<dbReference type="Proteomes" id="UP000054532">
    <property type="component" value="Unassembled WGS sequence"/>
</dbReference>
<protein>
    <submittedName>
        <fullName evidence="1">Uncharacterized protein</fullName>
    </submittedName>
</protein>
<accession>W2N073</accession>
<sequence>MMPLWRAIQNVLDLRGLDHLVGLHALRCGVGGPPAILTNVAYLYVSIWMLRSETVQGDSGLNHLDSGHITPVNCSALLGPNPIPHSTNSMIIYGVPIQRCLD</sequence>
<reference evidence="1" key="1">
    <citation type="submission" date="2013-11" db="EMBL/GenBank/DDBJ databases">
        <title>The Genome Sequence of Phytophthora parasitica IAC_01/95.</title>
        <authorList>
            <consortium name="The Broad Institute Genomics Platform"/>
            <person name="Russ C."/>
            <person name="Tyler B."/>
            <person name="Panabieres F."/>
            <person name="Shan W."/>
            <person name="Tripathy S."/>
            <person name="Grunwald N."/>
            <person name="Machado M."/>
            <person name="Johnson C.S."/>
            <person name="Arredondo F."/>
            <person name="Hong C."/>
            <person name="Coffey M."/>
            <person name="Young S.K."/>
            <person name="Zeng Q."/>
            <person name="Gargeya S."/>
            <person name="Fitzgerald M."/>
            <person name="Abouelleil A."/>
            <person name="Alvarado L."/>
            <person name="Chapman S.B."/>
            <person name="Gainer-Dewar J."/>
            <person name="Goldberg J."/>
            <person name="Griggs A."/>
            <person name="Gujja S."/>
            <person name="Hansen M."/>
            <person name="Howarth C."/>
            <person name="Imamovic A."/>
            <person name="Ireland A."/>
            <person name="Larimer J."/>
            <person name="McCowan C."/>
            <person name="Murphy C."/>
            <person name="Pearson M."/>
            <person name="Poon T.W."/>
            <person name="Priest M."/>
            <person name="Roberts A."/>
            <person name="Saif S."/>
            <person name="Shea T."/>
            <person name="Sykes S."/>
            <person name="Wortman J."/>
            <person name="Nusbaum C."/>
            <person name="Birren B."/>
        </authorList>
    </citation>
    <scope>NUCLEOTIDE SEQUENCE [LARGE SCALE GENOMIC DNA]</scope>
    <source>
        <strain evidence="1">IAC_01/95</strain>
    </source>
</reference>
<gene>
    <name evidence="1" type="ORF">L914_13104</name>
</gene>
<dbReference type="AlphaFoldDB" id="W2N073"/>
<name>W2N073_PHYNI</name>
<evidence type="ECO:0000313" key="1">
    <source>
        <dbReference type="EMBL" id="ETM41099.1"/>
    </source>
</evidence>
<organism evidence="1">
    <name type="scientific">Phytophthora nicotianae</name>
    <name type="common">Potato buckeye rot agent</name>
    <name type="synonym">Phytophthora parasitica</name>
    <dbReference type="NCBI Taxonomy" id="4792"/>
    <lineage>
        <taxon>Eukaryota</taxon>
        <taxon>Sar</taxon>
        <taxon>Stramenopiles</taxon>
        <taxon>Oomycota</taxon>
        <taxon>Peronosporomycetes</taxon>
        <taxon>Peronosporales</taxon>
        <taxon>Peronosporaceae</taxon>
        <taxon>Phytophthora</taxon>
    </lineage>
</organism>
<dbReference type="EMBL" id="KI694223">
    <property type="protein sequence ID" value="ETM41099.1"/>
    <property type="molecule type" value="Genomic_DNA"/>
</dbReference>
<proteinExistence type="predicted"/>